<proteinExistence type="predicted"/>
<keyword evidence="2" id="KW-1185">Reference proteome</keyword>
<sequence>MAEPVILSRDVGRNQLPGLDLPRIQIELGEPCVNLCNEDFKSPSRIVAGIVSTSPTSVAWYDGTLLSLSSLTLTVQAPARGNSKSSHPAFFQQESYDLTLTARTKRFNPDMWADDQGQCIQFGSTLTNRTGGRCPIALRIPMAACVPGGTRVFFINARATYVRLGPPTFSAPSQVEINADPSHLTFTEA</sequence>
<reference evidence="1 2" key="1">
    <citation type="submission" date="2014-04" db="EMBL/GenBank/DDBJ databases">
        <authorList>
            <consortium name="DOE Joint Genome Institute"/>
            <person name="Kuo A."/>
            <person name="Girlanda M."/>
            <person name="Perotto S."/>
            <person name="Kohler A."/>
            <person name="Nagy L.G."/>
            <person name="Floudas D."/>
            <person name="Copeland A."/>
            <person name="Barry K.W."/>
            <person name="Cichocki N."/>
            <person name="Veneault-Fourrey C."/>
            <person name="LaButti K."/>
            <person name="Lindquist E.A."/>
            <person name="Lipzen A."/>
            <person name="Lundell T."/>
            <person name="Morin E."/>
            <person name="Murat C."/>
            <person name="Sun H."/>
            <person name="Tunlid A."/>
            <person name="Henrissat B."/>
            <person name="Grigoriev I.V."/>
            <person name="Hibbett D.S."/>
            <person name="Martin F."/>
            <person name="Nordberg H.P."/>
            <person name="Cantor M.N."/>
            <person name="Hua S.X."/>
        </authorList>
    </citation>
    <scope>NUCLEOTIDE SEQUENCE [LARGE SCALE GENOMIC DNA]</scope>
    <source>
        <strain evidence="1 2">MUT 4182</strain>
    </source>
</reference>
<organism evidence="1 2">
    <name type="scientific">Tulasnella calospora MUT 4182</name>
    <dbReference type="NCBI Taxonomy" id="1051891"/>
    <lineage>
        <taxon>Eukaryota</taxon>
        <taxon>Fungi</taxon>
        <taxon>Dikarya</taxon>
        <taxon>Basidiomycota</taxon>
        <taxon>Agaricomycotina</taxon>
        <taxon>Agaricomycetes</taxon>
        <taxon>Cantharellales</taxon>
        <taxon>Tulasnellaceae</taxon>
        <taxon>Tulasnella</taxon>
    </lineage>
</organism>
<dbReference type="OrthoDB" id="3204706at2759"/>
<dbReference type="Proteomes" id="UP000054248">
    <property type="component" value="Unassembled WGS sequence"/>
</dbReference>
<reference evidence="2" key="2">
    <citation type="submission" date="2015-01" db="EMBL/GenBank/DDBJ databases">
        <title>Evolutionary Origins and Diversification of the Mycorrhizal Mutualists.</title>
        <authorList>
            <consortium name="DOE Joint Genome Institute"/>
            <consortium name="Mycorrhizal Genomics Consortium"/>
            <person name="Kohler A."/>
            <person name="Kuo A."/>
            <person name="Nagy L.G."/>
            <person name="Floudas D."/>
            <person name="Copeland A."/>
            <person name="Barry K.W."/>
            <person name="Cichocki N."/>
            <person name="Veneault-Fourrey C."/>
            <person name="LaButti K."/>
            <person name="Lindquist E.A."/>
            <person name="Lipzen A."/>
            <person name="Lundell T."/>
            <person name="Morin E."/>
            <person name="Murat C."/>
            <person name="Riley R."/>
            <person name="Ohm R."/>
            <person name="Sun H."/>
            <person name="Tunlid A."/>
            <person name="Henrissat B."/>
            <person name="Grigoriev I.V."/>
            <person name="Hibbett D.S."/>
            <person name="Martin F."/>
        </authorList>
    </citation>
    <scope>NUCLEOTIDE SEQUENCE [LARGE SCALE GENOMIC DNA]</scope>
    <source>
        <strain evidence="2">MUT 4182</strain>
    </source>
</reference>
<evidence type="ECO:0000313" key="1">
    <source>
        <dbReference type="EMBL" id="KIO16752.1"/>
    </source>
</evidence>
<name>A0A0C3L545_9AGAM</name>
<evidence type="ECO:0000313" key="2">
    <source>
        <dbReference type="Proteomes" id="UP000054248"/>
    </source>
</evidence>
<dbReference type="HOGENOM" id="CLU_1688025_0_0_1"/>
<gene>
    <name evidence="1" type="ORF">M407DRAFT_33594</name>
</gene>
<protein>
    <submittedName>
        <fullName evidence="1">Uncharacterized protein</fullName>
    </submittedName>
</protein>
<dbReference type="AlphaFoldDB" id="A0A0C3L545"/>
<dbReference type="EMBL" id="KN823491">
    <property type="protein sequence ID" value="KIO16752.1"/>
    <property type="molecule type" value="Genomic_DNA"/>
</dbReference>
<accession>A0A0C3L545</accession>